<keyword evidence="2" id="KW-0548">Nucleotidyltransferase</keyword>
<protein>
    <submittedName>
        <fullName evidence="5">Uncharacterized protein</fullName>
    </submittedName>
</protein>
<dbReference type="PANTHER" id="PTHR34388:SF1">
    <property type="entry name" value="DNA POLYMERASE III SUBUNIT DELTA"/>
    <property type="match status" value="1"/>
</dbReference>
<keyword evidence="3" id="KW-0235">DNA replication</keyword>
<name>A0A1W1BCW7_9ZZZZ</name>
<dbReference type="SUPFAM" id="SSF52540">
    <property type="entry name" value="P-loop containing nucleoside triphosphate hydrolases"/>
    <property type="match status" value="1"/>
</dbReference>
<dbReference type="AlphaFoldDB" id="A0A1W1BCW7"/>
<evidence type="ECO:0000256" key="2">
    <source>
        <dbReference type="ARBA" id="ARBA00022695"/>
    </source>
</evidence>
<dbReference type="Gene3D" id="3.40.50.300">
    <property type="entry name" value="P-loop containing nucleotide triphosphate hydrolases"/>
    <property type="match status" value="1"/>
</dbReference>
<dbReference type="InterPro" id="IPR027417">
    <property type="entry name" value="P-loop_NTPase"/>
</dbReference>
<organism evidence="5">
    <name type="scientific">hydrothermal vent metagenome</name>
    <dbReference type="NCBI Taxonomy" id="652676"/>
    <lineage>
        <taxon>unclassified sequences</taxon>
        <taxon>metagenomes</taxon>
        <taxon>ecological metagenomes</taxon>
    </lineage>
</organism>
<dbReference type="GO" id="GO:0006261">
    <property type="term" value="P:DNA-templated DNA replication"/>
    <property type="evidence" value="ECO:0007669"/>
    <property type="project" value="TreeGrafter"/>
</dbReference>
<dbReference type="InterPro" id="IPR005790">
    <property type="entry name" value="DNA_polIII_delta"/>
</dbReference>
<evidence type="ECO:0000256" key="3">
    <source>
        <dbReference type="ARBA" id="ARBA00022705"/>
    </source>
</evidence>
<dbReference type="GO" id="GO:0003677">
    <property type="term" value="F:DNA binding"/>
    <property type="evidence" value="ECO:0007669"/>
    <property type="project" value="InterPro"/>
</dbReference>
<dbReference type="Gene3D" id="1.10.8.60">
    <property type="match status" value="1"/>
</dbReference>
<dbReference type="GO" id="GO:0009360">
    <property type="term" value="C:DNA polymerase III complex"/>
    <property type="evidence" value="ECO:0007669"/>
    <property type="project" value="TreeGrafter"/>
</dbReference>
<evidence type="ECO:0000256" key="4">
    <source>
        <dbReference type="ARBA" id="ARBA00022932"/>
    </source>
</evidence>
<sequence length="325" mass="37247">MYQREFDQKLKQTFPKAVLLYGDNDYLIDYYIELYKSKLDAKESMLTLYYDEWHFEQAKNYLSQTSLFGGTNLVVVKHDKKIPKKELDQLVELANKNSDNYFVYGYEGAAKDAKGLQSAFTDKKGGVWVRFFEPNIRDGIAVLQQKAQQIQLDIDHYALQHLMLLLNNNLALCANELDKLAILGTKVTGKDIDRLVYSTAPLATEQLLIDLFNKKPITDTITKLLDLGEDEASLLRSTQYFVNQIFLFHAYIKLNGHVDSAAILGYKLPKQIEEQKAQLALRVKSASLLKIYEHLLESELAIKRASATQKEVLLYSMLIKLQGYL</sequence>
<keyword evidence="4" id="KW-0239">DNA-directed DNA polymerase</keyword>
<reference evidence="5" key="1">
    <citation type="submission" date="2016-10" db="EMBL/GenBank/DDBJ databases">
        <authorList>
            <person name="de Groot N.N."/>
        </authorList>
    </citation>
    <scope>NUCLEOTIDE SEQUENCE</scope>
</reference>
<dbReference type="PANTHER" id="PTHR34388">
    <property type="entry name" value="DNA POLYMERASE III SUBUNIT DELTA"/>
    <property type="match status" value="1"/>
</dbReference>
<dbReference type="NCBIfam" id="NF006302">
    <property type="entry name" value="PRK08487.1-5"/>
    <property type="match status" value="1"/>
</dbReference>
<keyword evidence="1" id="KW-0808">Transferase</keyword>
<evidence type="ECO:0000256" key="1">
    <source>
        <dbReference type="ARBA" id="ARBA00022679"/>
    </source>
</evidence>
<gene>
    <name evidence="5" type="ORF">MNB_SV-8-731</name>
</gene>
<dbReference type="EMBL" id="FPHD01000015">
    <property type="protein sequence ID" value="SFV51440.1"/>
    <property type="molecule type" value="Genomic_DNA"/>
</dbReference>
<proteinExistence type="predicted"/>
<evidence type="ECO:0000313" key="5">
    <source>
        <dbReference type="EMBL" id="SFV51440.1"/>
    </source>
</evidence>
<accession>A0A1W1BCW7</accession>
<dbReference type="NCBIfam" id="TIGR01128">
    <property type="entry name" value="holA"/>
    <property type="match status" value="1"/>
</dbReference>
<dbReference type="GO" id="GO:0003887">
    <property type="term" value="F:DNA-directed DNA polymerase activity"/>
    <property type="evidence" value="ECO:0007669"/>
    <property type="project" value="UniProtKB-KW"/>
</dbReference>